<evidence type="ECO:0000256" key="1">
    <source>
        <dbReference type="SAM" id="Phobius"/>
    </source>
</evidence>
<feature type="transmembrane region" description="Helical" evidence="1">
    <location>
        <begin position="47"/>
        <end position="73"/>
    </location>
</feature>
<evidence type="ECO:0000313" key="3">
    <source>
        <dbReference type="Proteomes" id="UP000320791"/>
    </source>
</evidence>
<proteinExistence type="predicted"/>
<dbReference type="Proteomes" id="UP000320791">
    <property type="component" value="Unassembled WGS sequence"/>
</dbReference>
<keyword evidence="3" id="KW-1185">Reference proteome</keyword>
<gene>
    <name evidence="2" type="ORF">FRX94_02310</name>
</gene>
<evidence type="ECO:0000313" key="2">
    <source>
        <dbReference type="EMBL" id="TWT28741.1"/>
    </source>
</evidence>
<feature type="transmembrane region" description="Helical" evidence="1">
    <location>
        <begin position="214"/>
        <end position="235"/>
    </location>
</feature>
<keyword evidence="1" id="KW-1133">Transmembrane helix</keyword>
<dbReference type="OrthoDB" id="4377027at2"/>
<feature type="transmembrane region" description="Helical" evidence="1">
    <location>
        <begin position="167"/>
        <end position="187"/>
    </location>
</feature>
<accession>A0A5C5UQH8</accession>
<dbReference type="AlphaFoldDB" id="A0A5C5UQH8"/>
<dbReference type="RefSeq" id="WP_146323503.1">
    <property type="nucleotide sequence ID" value="NZ_BAABLR010000027.1"/>
</dbReference>
<dbReference type="EMBL" id="VOHM01000003">
    <property type="protein sequence ID" value="TWT28741.1"/>
    <property type="molecule type" value="Genomic_DNA"/>
</dbReference>
<keyword evidence="1" id="KW-0812">Transmembrane</keyword>
<sequence length="277" mass="31205">MKLLREELRWTFTWPCGWLQGVLFNLVLAAAYLVVWPLAFDDHYDVVLLFTAYFATFIMADVTTTNIFGHDIVRTLAALRRGRSFASLILMKNLVQTIVVVMPMVLLTIGVTWYVDGAEELFLAIPGILYPMLLWLGIGNLISVLYPVLPAPINWRIQSIRAGRKQWLLHAPMLISYAIPYVLYVLAATTDLPGNLNALIRVVAGTPHKWESGLILLVASIIIYWGLTWFSLRLVRDRGFVLPMQSDLVYQAPLDPEVKDAALELLPRRADVADAAN</sequence>
<reference evidence="2 3" key="1">
    <citation type="submission" date="2019-08" db="EMBL/GenBank/DDBJ databases">
        <authorList>
            <person name="Lei W."/>
        </authorList>
    </citation>
    <scope>NUCLEOTIDE SEQUENCE [LARGE SCALE GENOMIC DNA]</scope>
    <source>
        <strain evidence="2 3">CCUG 58627</strain>
    </source>
</reference>
<protein>
    <submittedName>
        <fullName evidence="2">Uncharacterized protein</fullName>
    </submittedName>
</protein>
<keyword evidence="1" id="KW-0472">Membrane</keyword>
<name>A0A5C5UQH8_9CORY</name>
<feature type="transmembrane region" description="Helical" evidence="1">
    <location>
        <begin position="94"/>
        <end position="115"/>
    </location>
</feature>
<feature type="transmembrane region" description="Helical" evidence="1">
    <location>
        <begin position="121"/>
        <end position="146"/>
    </location>
</feature>
<organism evidence="2 3">
    <name type="scientific">Corynebacterium canis</name>
    <dbReference type="NCBI Taxonomy" id="679663"/>
    <lineage>
        <taxon>Bacteria</taxon>
        <taxon>Bacillati</taxon>
        <taxon>Actinomycetota</taxon>
        <taxon>Actinomycetes</taxon>
        <taxon>Mycobacteriales</taxon>
        <taxon>Corynebacteriaceae</taxon>
        <taxon>Corynebacterium</taxon>
    </lineage>
</organism>
<comment type="caution">
    <text evidence="2">The sequence shown here is derived from an EMBL/GenBank/DDBJ whole genome shotgun (WGS) entry which is preliminary data.</text>
</comment>
<feature type="transmembrane region" description="Helical" evidence="1">
    <location>
        <begin position="12"/>
        <end position="35"/>
    </location>
</feature>